<feature type="transmembrane region" description="Helical" evidence="5">
    <location>
        <begin position="293"/>
        <end position="321"/>
    </location>
</feature>
<dbReference type="SUPFAM" id="SSF52540">
    <property type="entry name" value="P-loop containing nucleoside triphosphate hydrolases"/>
    <property type="match status" value="1"/>
</dbReference>
<comment type="similarity">
    <text evidence="1">Belongs to the ABC transporter superfamily.</text>
</comment>
<dbReference type="InterPro" id="IPR017871">
    <property type="entry name" value="ABC_transporter-like_CS"/>
</dbReference>
<evidence type="ECO:0000256" key="2">
    <source>
        <dbReference type="ARBA" id="ARBA00022448"/>
    </source>
</evidence>
<dbReference type="InterPro" id="IPR027417">
    <property type="entry name" value="P-loop_NTPase"/>
</dbReference>
<evidence type="ECO:0000313" key="7">
    <source>
        <dbReference type="EMBL" id="GEO38287.1"/>
    </source>
</evidence>
<dbReference type="RefSeq" id="WP_044428179.1">
    <property type="nucleotide sequence ID" value="NZ_BJYZ01000009.1"/>
</dbReference>
<protein>
    <submittedName>
        <fullName evidence="7">Sulfate ABC transporter ATP-binding protein</fullName>
    </submittedName>
</protein>
<evidence type="ECO:0000259" key="6">
    <source>
        <dbReference type="PROSITE" id="PS50893"/>
    </source>
</evidence>
<feature type="domain" description="ABC transporter" evidence="6">
    <location>
        <begin position="16"/>
        <end position="250"/>
    </location>
</feature>
<accession>A0A512DP82</accession>
<dbReference type="Gene3D" id="3.40.50.300">
    <property type="entry name" value="P-loop containing nucleotide triphosphate hydrolases"/>
    <property type="match status" value="1"/>
</dbReference>
<keyword evidence="3" id="KW-0547">Nucleotide-binding</keyword>
<dbReference type="SMART" id="SM00382">
    <property type="entry name" value="AAA"/>
    <property type="match status" value="1"/>
</dbReference>
<reference evidence="7 8" key="1">
    <citation type="submission" date="2019-07" db="EMBL/GenBank/DDBJ databases">
        <title>Whole genome shotgun sequence of Skermanella aerolata NBRC 106429.</title>
        <authorList>
            <person name="Hosoyama A."/>
            <person name="Uohara A."/>
            <person name="Ohji S."/>
            <person name="Ichikawa N."/>
        </authorList>
    </citation>
    <scope>NUCLEOTIDE SEQUENCE [LARGE SCALE GENOMIC DNA]</scope>
    <source>
        <strain evidence="7 8">NBRC 106429</strain>
    </source>
</reference>
<dbReference type="GO" id="GO:0022857">
    <property type="term" value="F:transmembrane transporter activity"/>
    <property type="evidence" value="ECO:0007669"/>
    <property type="project" value="TreeGrafter"/>
</dbReference>
<feature type="transmembrane region" description="Helical" evidence="5">
    <location>
        <begin position="458"/>
        <end position="481"/>
    </location>
</feature>
<dbReference type="Proteomes" id="UP000321523">
    <property type="component" value="Unassembled WGS sequence"/>
</dbReference>
<dbReference type="AlphaFoldDB" id="A0A512DP82"/>
<name>A0A512DP82_9PROT</name>
<keyword evidence="4 7" id="KW-0067">ATP-binding</keyword>
<evidence type="ECO:0000256" key="3">
    <source>
        <dbReference type="ARBA" id="ARBA00022741"/>
    </source>
</evidence>
<evidence type="ECO:0000256" key="4">
    <source>
        <dbReference type="ARBA" id="ARBA00022840"/>
    </source>
</evidence>
<dbReference type="PROSITE" id="PS50893">
    <property type="entry name" value="ABC_TRANSPORTER_2"/>
    <property type="match status" value="1"/>
</dbReference>
<dbReference type="InterPro" id="IPR015856">
    <property type="entry name" value="ABC_transpr_CbiO/EcfA_su"/>
</dbReference>
<gene>
    <name evidence="7" type="primary">cysA_2</name>
    <name evidence="7" type="ORF">SAE02_24350</name>
</gene>
<organism evidence="7 8">
    <name type="scientific">Skermanella aerolata</name>
    <dbReference type="NCBI Taxonomy" id="393310"/>
    <lineage>
        <taxon>Bacteria</taxon>
        <taxon>Pseudomonadati</taxon>
        <taxon>Pseudomonadota</taxon>
        <taxon>Alphaproteobacteria</taxon>
        <taxon>Rhodospirillales</taxon>
        <taxon>Azospirillaceae</taxon>
        <taxon>Skermanella</taxon>
    </lineage>
</organism>
<dbReference type="InterPro" id="IPR003439">
    <property type="entry name" value="ABC_transporter-like_ATP-bd"/>
</dbReference>
<dbReference type="EMBL" id="BJYZ01000009">
    <property type="protein sequence ID" value="GEO38287.1"/>
    <property type="molecule type" value="Genomic_DNA"/>
</dbReference>
<dbReference type="InterPro" id="IPR003593">
    <property type="entry name" value="AAA+_ATPase"/>
</dbReference>
<dbReference type="Pfam" id="PF02405">
    <property type="entry name" value="MlaE"/>
    <property type="match status" value="1"/>
</dbReference>
<dbReference type="GO" id="GO:0043190">
    <property type="term" value="C:ATP-binding cassette (ABC) transporter complex"/>
    <property type="evidence" value="ECO:0007669"/>
    <property type="project" value="InterPro"/>
</dbReference>
<keyword evidence="8" id="KW-1185">Reference proteome</keyword>
<dbReference type="InterPro" id="IPR030802">
    <property type="entry name" value="Permease_MalE"/>
</dbReference>
<dbReference type="GO" id="GO:0016887">
    <property type="term" value="F:ATP hydrolysis activity"/>
    <property type="evidence" value="ECO:0007669"/>
    <property type="project" value="InterPro"/>
</dbReference>
<keyword evidence="2" id="KW-0813">Transport</keyword>
<evidence type="ECO:0000313" key="8">
    <source>
        <dbReference type="Proteomes" id="UP000321523"/>
    </source>
</evidence>
<feature type="transmembrane region" description="Helical" evidence="5">
    <location>
        <begin position="493"/>
        <end position="515"/>
    </location>
</feature>
<dbReference type="PROSITE" id="PS00211">
    <property type="entry name" value="ABC_TRANSPORTER_1"/>
    <property type="match status" value="1"/>
</dbReference>
<dbReference type="InterPro" id="IPR015854">
    <property type="entry name" value="ABC_transpr_LolD-like"/>
</dbReference>
<proteinExistence type="inferred from homology"/>
<dbReference type="GO" id="GO:0005524">
    <property type="term" value="F:ATP binding"/>
    <property type="evidence" value="ECO:0007669"/>
    <property type="project" value="UniProtKB-KW"/>
</dbReference>
<sequence length="517" mass="54819">MTQGETQAMTGTGFGLAIDGLSISRPNGMPLVGDATFTIGPSEVVLLVGPSGCGKSTIVKLLGGLLETEKGDWHVSGHLNCAGRTIDLATENSSVGGIVFQDHALFNDLSALENLRIAADHADGSGDPVLIANAAALLGDIDPNASVASCSGGQRQRLAIARTLLADRPVLLFDEPNSGLDVPMARRLGELIRGLCRDMGKPALIVAHHVKDLLPIADRVLLFDTRSHRLVSMPPDAEAIEAELLKLGDGAEPTAMAAGHSAGTPAAAPGNPWTAAVGHRPKLYWFARYIAEYFWVLCASPLMLIYMGIGGLIMGFVSMWFGFNYNSLGGYLKSLLHDETLVGLGFVQNTIAVPLVSSILFVARNNAIIAADIGNRVLSSQFKAMENLRIAARLYIFSAILINMVAGALLLLLLSLAAASWSSMHTWHVQFPQQHFELWRSQFFQRVLTDGLWPSPNMAWVVVKVALSALLAGLAAIAIGSRRKDSGIAISTGIAQSIIAGVTVTLLVHAAVSVITL</sequence>
<feature type="transmembrane region" description="Helical" evidence="5">
    <location>
        <begin position="341"/>
        <end position="363"/>
    </location>
</feature>
<dbReference type="Pfam" id="PF00005">
    <property type="entry name" value="ABC_tran"/>
    <property type="match status" value="1"/>
</dbReference>
<dbReference type="PANTHER" id="PTHR24220">
    <property type="entry name" value="IMPORT ATP-BINDING PROTEIN"/>
    <property type="match status" value="1"/>
</dbReference>
<comment type="caution">
    <text evidence="7">The sequence shown here is derived from an EMBL/GenBank/DDBJ whole genome shotgun (WGS) entry which is preliminary data.</text>
</comment>
<evidence type="ECO:0000256" key="1">
    <source>
        <dbReference type="ARBA" id="ARBA00005417"/>
    </source>
</evidence>
<evidence type="ECO:0000256" key="5">
    <source>
        <dbReference type="SAM" id="Phobius"/>
    </source>
</evidence>
<keyword evidence="5" id="KW-0812">Transmembrane</keyword>
<feature type="transmembrane region" description="Helical" evidence="5">
    <location>
        <begin position="394"/>
        <end position="421"/>
    </location>
</feature>
<dbReference type="CDD" id="cd03225">
    <property type="entry name" value="ABC_cobalt_CbiO_domain1"/>
    <property type="match status" value="1"/>
</dbReference>
<keyword evidence="5" id="KW-1133">Transmembrane helix</keyword>
<dbReference type="PANTHER" id="PTHR24220:SF689">
    <property type="entry name" value="LIPOPROTEIN-RELEASING SYSTEM ATP-BINDING PROTEIN LOLD"/>
    <property type="match status" value="1"/>
</dbReference>
<keyword evidence="5" id="KW-0472">Membrane</keyword>